<dbReference type="OrthoDB" id="7697804at2759"/>
<evidence type="ECO:0000313" key="2">
    <source>
        <dbReference type="Proteomes" id="UP000186922"/>
    </source>
</evidence>
<dbReference type="EMBL" id="BDGG01000002">
    <property type="protein sequence ID" value="GAU94356.1"/>
    <property type="molecule type" value="Genomic_DNA"/>
</dbReference>
<name>A0A1D1UXJ5_RAMVA</name>
<evidence type="ECO:0000313" key="1">
    <source>
        <dbReference type="EMBL" id="GAU94356.1"/>
    </source>
</evidence>
<sequence length="109" mass="12035">MGKPTGSCRKKESHGCKGAIILDSLNIVLSSAEHNHVANANETIAEDAKAALRERARKSLTNLDNSAIYERLFRGIRDELEAMAFRFDLDEGPKPKNIVKECGEPPIML</sequence>
<accession>A0A1D1UXJ5</accession>
<evidence type="ECO:0008006" key="3">
    <source>
        <dbReference type="Google" id="ProtNLM"/>
    </source>
</evidence>
<proteinExistence type="predicted"/>
<dbReference type="Proteomes" id="UP000186922">
    <property type="component" value="Unassembled WGS sequence"/>
</dbReference>
<dbReference type="AlphaFoldDB" id="A0A1D1UXJ5"/>
<protein>
    <recommendedName>
        <fullName evidence="3">FLYWCH-type domain-containing protein</fullName>
    </recommendedName>
</protein>
<keyword evidence="2" id="KW-1185">Reference proteome</keyword>
<gene>
    <name evidence="1" type="primary">RvY_06145-1</name>
    <name evidence="1" type="synonym">RvY_06145.1</name>
    <name evidence="1" type="ORF">RvY_06145</name>
</gene>
<comment type="caution">
    <text evidence="1">The sequence shown here is derived from an EMBL/GenBank/DDBJ whole genome shotgun (WGS) entry which is preliminary data.</text>
</comment>
<reference evidence="1 2" key="1">
    <citation type="journal article" date="2016" name="Nat. Commun.">
        <title>Extremotolerant tardigrade genome and improved radiotolerance of human cultured cells by tardigrade-unique protein.</title>
        <authorList>
            <person name="Hashimoto T."/>
            <person name="Horikawa D.D."/>
            <person name="Saito Y."/>
            <person name="Kuwahara H."/>
            <person name="Kozuka-Hata H."/>
            <person name="Shin-I T."/>
            <person name="Minakuchi Y."/>
            <person name="Ohishi K."/>
            <person name="Motoyama A."/>
            <person name="Aizu T."/>
            <person name="Enomoto A."/>
            <person name="Kondo K."/>
            <person name="Tanaka S."/>
            <person name="Hara Y."/>
            <person name="Koshikawa S."/>
            <person name="Sagara H."/>
            <person name="Miura T."/>
            <person name="Yokobori S."/>
            <person name="Miyagawa K."/>
            <person name="Suzuki Y."/>
            <person name="Kubo T."/>
            <person name="Oyama M."/>
            <person name="Kohara Y."/>
            <person name="Fujiyama A."/>
            <person name="Arakawa K."/>
            <person name="Katayama T."/>
            <person name="Toyoda A."/>
            <person name="Kunieda T."/>
        </authorList>
    </citation>
    <scope>NUCLEOTIDE SEQUENCE [LARGE SCALE GENOMIC DNA]</scope>
    <source>
        <strain evidence="1 2">YOKOZUNA-1</strain>
    </source>
</reference>
<organism evidence="1 2">
    <name type="scientific">Ramazzottius varieornatus</name>
    <name type="common">Water bear</name>
    <name type="synonym">Tardigrade</name>
    <dbReference type="NCBI Taxonomy" id="947166"/>
    <lineage>
        <taxon>Eukaryota</taxon>
        <taxon>Metazoa</taxon>
        <taxon>Ecdysozoa</taxon>
        <taxon>Tardigrada</taxon>
        <taxon>Eutardigrada</taxon>
        <taxon>Parachela</taxon>
        <taxon>Hypsibioidea</taxon>
        <taxon>Ramazzottiidae</taxon>
        <taxon>Ramazzottius</taxon>
    </lineage>
</organism>